<dbReference type="AlphaFoldDB" id="A0A1F7IBC8"/>
<dbReference type="STRING" id="1802055.A3A74_00485"/>
<protein>
    <submittedName>
        <fullName evidence="1">Uncharacterized protein</fullName>
    </submittedName>
</protein>
<evidence type="ECO:0000313" key="1">
    <source>
        <dbReference type="EMBL" id="OGK40663.1"/>
    </source>
</evidence>
<sequence>MAKITINLAGYQGIQFDPKDPGSTIIERYNQALGIKKRSEYLLSLGTTTGDYQEVIDNWPEVENIFRKNVPNFDFLLRQDQERSQEVTNLRNSQSRK</sequence>
<dbReference type="EMBL" id="MGAF01000028">
    <property type="protein sequence ID" value="OGK40663.1"/>
    <property type="molecule type" value="Genomic_DNA"/>
</dbReference>
<name>A0A1F7IBC8_9BACT</name>
<gene>
    <name evidence="1" type="ORF">A3A74_00485</name>
</gene>
<dbReference type="Proteomes" id="UP000179270">
    <property type="component" value="Unassembled WGS sequence"/>
</dbReference>
<proteinExistence type="predicted"/>
<evidence type="ECO:0000313" key="2">
    <source>
        <dbReference type="Proteomes" id="UP000179270"/>
    </source>
</evidence>
<accession>A0A1F7IBC8</accession>
<comment type="caution">
    <text evidence="1">The sequence shown here is derived from an EMBL/GenBank/DDBJ whole genome shotgun (WGS) entry which is preliminary data.</text>
</comment>
<reference evidence="1 2" key="1">
    <citation type="journal article" date="2016" name="Nat. Commun.">
        <title>Thousands of microbial genomes shed light on interconnected biogeochemical processes in an aquifer system.</title>
        <authorList>
            <person name="Anantharaman K."/>
            <person name="Brown C.T."/>
            <person name="Hug L.A."/>
            <person name="Sharon I."/>
            <person name="Castelle C.J."/>
            <person name="Probst A.J."/>
            <person name="Thomas B.C."/>
            <person name="Singh A."/>
            <person name="Wilkins M.J."/>
            <person name="Karaoz U."/>
            <person name="Brodie E.L."/>
            <person name="Williams K.H."/>
            <person name="Hubbard S.S."/>
            <person name="Banfield J.F."/>
        </authorList>
    </citation>
    <scope>NUCLEOTIDE SEQUENCE [LARGE SCALE GENOMIC DNA]</scope>
</reference>
<organism evidence="1 2">
    <name type="scientific">Candidatus Roizmanbacteria bacterium RIFCSPLOWO2_01_FULL_35_13</name>
    <dbReference type="NCBI Taxonomy" id="1802055"/>
    <lineage>
        <taxon>Bacteria</taxon>
        <taxon>Candidatus Roizmaniibacteriota</taxon>
    </lineage>
</organism>